<evidence type="ECO:0000256" key="2">
    <source>
        <dbReference type="SAM" id="Phobius"/>
    </source>
</evidence>
<dbReference type="InterPro" id="IPR038765">
    <property type="entry name" value="Papain-like_cys_pep_sf"/>
</dbReference>
<feature type="compositionally biased region" description="Acidic residues" evidence="1">
    <location>
        <begin position="556"/>
        <end position="594"/>
    </location>
</feature>
<dbReference type="InterPro" id="IPR052901">
    <property type="entry name" value="Bact_TGase-like"/>
</dbReference>
<feature type="transmembrane region" description="Helical" evidence="2">
    <location>
        <begin position="62"/>
        <end position="80"/>
    </location>
</feature>
<accession>A0A939KKG6</accession>
<dbReference type="EMBL" id="JAFNJU010000014">
    <property type="protein sequence ID" value="MBO1266203.1"/>
    <property type="molecule type" value="Genomic_DNA"/>
</dbReference>
<gene>
    <name evidence="4" type="ORF">J3A84_14295</name>
</gene>
<feature type="transmembrane region" description="Helical" evidence="2">
    <location>
        <begin position="159"/>
        <end position="177"/>
    </location>
</feature>
<dbReference type="InterPro" id="IPR002931">
    <property type="entry name" value="Transglutaminase-like"/>
</dbReference>
<comment type="caution">
    <text evidence="4">The sequence shown here is derived from an EMBL/GenBank/DDBJ whole genome shotgun (WGS) entry which is preliminary data.</text>
</comment>
<dbReference type="PANTHER" id="PTHR42736">
    <property type="entry name" value="PROTEIN-GLUTAMINE GAMMA-GLUTAMYLTRANSFERASE"/>
    <property type="match status" value="1"/>
</dbReference>
<dbReference type="SMART" id="SM00460">
    <property type="entry name" value="TGc"/>
    <property type="match status" value="1"/>
</dbReference>
<dbReference type="Gene3D" id="3.10.620.30">
    <property type="match status" value="1"/>
</dbReference>
<feature type="domain" description="Transglutaminase-like" evidence="3">
    <location>
        <begin position="474"/>
        <end position="546"/>
    </location>
</feature>
<dbReference type="PANTHER" id="PTHR42736:SF1">
    <property type="entry name" value="PROTEIN-GLUTAMINE GAMMA-GLUTAMYLTRANSFERASE"/>
    <property type="match status" value="1"/>
</dbReference>
<protein>
    <submittedName>
        <fullName evidence="4">Transglutaminase domain-containing protein</fullName>
    </submittedName>
</protein>
<sequence>MSKMKNLVIPLVMVFINMIIMAMVMESAYYIQGFQYGEIWIYAILPITIVLGLIGMLKGENIWYRLGFFFVILVSIYILYYRVKTIDVGAIPEDISIINSAIMKGEDIQFENFLNTMKLLMVVGSAILSVTLYIFPYNMVILDMGLLLFLWIVDYYNNSYEYVRFFVPIWAFSILFYRSTLYDREVKVLKVNRNKRLLQGVIFTLIITLASFFIDIEEKGIYSDRLWNFFNGQVVTQNSINGRNIEDPFSISMSGYNNSESKLGGDIIINEEEVLHAVGDGPIYLRGSVKVNYLGDRWTKEFRDYLETGSIVEEKISYYEEVAGNEELNILEIRPIKEMTSHLFNSIYTRDMAISNNLALLFYDEKYDVFTSNKTVTNDYFITYFEEELVRGYLAEVASPSARDEAFLANYEEYLQISDTITTRTMDLVFEIIEPTMSNQEKAQALTDYLKTNYTYTLEPGDLPEGEDFVDYFLFENPEGYCVYFGTALSNMLRIAGVPTRYVEGFKMADERDGGRFIVRNSDAHAWTEVLIDEENDIWQIYDATGTPRELIFNEGPEETPTEGEEPVENPETPVDEEEDPLNPQPEDEVEETPEEKQERVSRNIMLSVISALLILFALRVAYRKYKIHQMMRSSSLKPYFREVNRGLSFMYYSRKQGETYLEMADRIRDDELRESYTKLVEEVYREEYSGETGEFSRRQELYDDVYGIVREFRGPVFTFIKKFIV</sequence>
<organism evidence="4 5">
    <name type="scientific">Proteiniclasticum aestuarii</name>
    <dbReference type="NCBI Taxonomy" id="2817862"/>
    <lineage>
        <taxon>Bacteria</taxon>
        <taxon>Bacillati</taxon>
        <taxon>Bacillota</taxon>
        <taxon>Clostridia</taxon>
        <taxon>Eubacteriales</taxon>
        <taxon>Clostridiaceae</taxon>
        <taxon>Proteiniclasticum</taxon>
    </lineage>
</organism>
<feature type="transmembrane region" description="Helical" evidence="2">
    <location>
        <begin position="119"/>
        <end position="139"/>
    </location>
</feature>
<dbReference type="Pfam" id="PF01841">
    <property type="entry name" value="Transglut_core"/>
    <property type="match status" value="1"/>
</dbReference>
<feature type="transmembrane region" description="Helical" evidence="2">
    <location>
        <begin position="197"/>
        <end position="214"/>
    </location>
</feature>
<proteinExistence type="predicted"/>
<name>A0A939KKG6_9CLOT</name>
<evidence type="ECO:0000313" key="4">
    <source>
        <dbReference type="EMBL" id="MBO1266203.1"/>
    </source>
</evidence>
<feature type="transmembrane region" description="Helical" evidence="2">
    <location>
        <begin position="37"/>
        <end position="56"/>
    </location>
</feature>
<feature type="transmembrane region" description="Helical" evidence="2">
    <location>
        <begin position="6"/>
        <end position="25"/>
    </location>
</feature>
<keyword evidence="2" id="KW-0472">Membrane</keyword>
<keyword evidence="2" id="KW-0812">Transmembrane</keyword>
<dbReference type="SUPFAM" id="SSF54001">
    <property type="entry name" value="Cysteine proteinases"/>
    <property type="match status" value="1"/>
</dbReference>
<feature type="region of interest" description="Disordered" evidence="1">
    <location>
        <begin position="551"/>
        <end position="599"/>
    </location>
</feature>
<evidence type="ECO:0000256" key="1">
    <source>
        <dbReference type="SAM" id="MobiDB-lite"/>
    </source>
</evidence>
<dbReference type="AlphaFoldDB" id="A0A939KKG6"/>
<feature type="transmembrane region" description="Helical" evidence="2">
    <location>
        <begin position="605"/>
        <end position="623"/>
    </location>
</feature>
<evidence type="ECO:0000259" key="3">
    <source>
        <dbReference type="SMART" id="SM00460"/>
    </source>
</evidence>
<dbReference type="RefSeq" id="WP_207600729.1">
    <property type="nucleotide sequence ID" value="NZ_JAFNJU010000014.1"/>
</dbReference>
<keyword evidence="5" id="KW-1185">Reference proteome</keyword>
<dbReference type="Proteomes" id="UP000664218">
    <property type="component" value="Unassembled WGS sequence"/>
</dbReference>
<reference evidence="4" key="1">
    <citation type="submission" date="2021-03" db="EMBL/GenBank/DDBJ databases">
        <title>Proteiniclasticum marinus sp. nov., isolated from tidal flat sediment.</title>
        <authorList>
            <person name="Namirimu T."/>
            <person name="Yang J.-A."/>
            <person name="Yang S.-H."/>
            <person name="Kim Y.-J."/>
            <person name="Kwon K.K."/>
        </authorList>
    </citation>
    <scope>NUCLEOTIDE SEQUENCE</scope>
    <source>
        <strain evidence="4">SCR006</strain>
    </source>
</reference>
<evidence type="ECO:0000313" key="5">
    <source>
        <dbReference type="Proteomes" id="UP000664218"/>
    </source>
</evidence>
<keyword evidence="2" id="KW-1133">Transmembrane helix</keyword>